<evidence type="ECO:0000259" key="18">
    <source>
        <dbReference type="PROSITE" id="PS50885"/>
    </source>
</evidence>
<dbReference type="PANTHER" id="PTHR45528:SF1">
    <property type="entry name" value="SENSOR HISTIDINE KINASE CPXA"/>
    <property type="match status" value="1"/>
</dbReference>
<keyword evidence="4" id="KW-1003">Cell membrane</keyword>
<dbReference type="SUPFAM" id="SSF158472">
    <property type="entry name" value="HAMP domain-like"/>
    <property type="match status" value="1"/>
</dbReference>
<name>A0ABR9ED84_9GAMM</name>
<keyword evidence="20" id="KW-1185">Reference proteome</keyword>
<dbReference type="Proteomes" id="UP000615755">
    <property type="component" value="Unassembled WGS sequence"/>
</dbReference>
<evidence type="ECO:0000313" key="20">
    <source>
        <dbReference type="Proteomes" id="UP000615755"/>
    </source>
</evidence>
<dbReference type="SMART" id="SM00387">
    <property type="entry name" value="HATPase_c"/>
    <property type="match status" value="1"/>
</dbReference>
<comment type="subcellular location">
    <subcellularLocation>
        <location evidence="2">Cell membrane</location>
        <topology evidence="2">Multi-pass membrane protein</topology>
    </subcellularLocation>
</comment>
<dbReference type="Pfam" id="PF02518">
    <property type="entry name" value="HATPase_c"/>
    <property type="match status" value="1"/>
</dbReference>
<dbReference type="Pfam" id="PF00672">
    <property type="entry name" value="HAMP"/>
    <property type="match status" value="1"/>
</dbReference>
<feature type="region of interest" description="Disordered" evidence="15">
    <location>
        <begin position="84"/>
        <end position="146"/>
    </location>
</feature>
<feature type="domain" description="HAMP" evidence="18">
    <location>
        <begin position="235"/>
        <end position="287"/>
    </location>
</feature>
<dbReference type="CDD" id="cd00082">
    <property type="entry name" value="HisKA"/>
    <property type="match status" value="1"/>
</dbReference>
<comment type="catalytic activity">
    <reaction evidence="1">
        <text>ATP + protein L-histidine = ADP + protein N-phospho-L-histidine.</text>
        <dbReference type="EC" id="2.7.13.3"/>
    </reaction>
</comment>
<evidence type="ECO:0000256" key="7">
    <source>
        <dbReference type="ARBA" id="ARBA00022692"/>
    </source>
</evidence>
<gene>
    <name evidence="19" type="primary">baeS</name>
    <name evidence="19" type="ORF">PAUR_a2650</name>
</gene>
<feature type="transmembrane region" description="Helical" evidence="16">
    <location>
        <begin position="215"/>
        <end position="238"/>
    </location>
</feature>
<dbReference type="InterPro" id="IPR005467">
    <property type="entry name" value="His_kinase_dom"/>
</dbReference>
<dbReference type="PROSITE" id="PS50109">
    <property type="entry name" value="HIS_KIN"/>
    <property type="match status" value="1"/>
</dbReference>
<dbReference type="Pfam" id="PF00512">
    <property type="entry name" value="HisKA"/>
    <property type="match status" value="1"/>
</dbReference>
<dbReference type="SMART" id="SM00304">
    <property type="entry name" value="HAMP"/>
    <property type="match status" value="1"/>
</dbReference>
<dbReference type="InterPro" id="IPR003660">
    <property type="entry name" value="HAMP_dom"/>
</dbReference>
<dbReference type="PRINTS" id="PR00344">
    <property type="entry name" value="BCTRLSENSOR"/>
</dbReference>
<evidence type="ECO:0000256" key="11">
    <source>
        <dbReference type="ARBA" id="ARBA00022989"/>
    </source>
</evidence>
<dbReference type="InterPro" id="IPR003594">
    <property type="entry name" value="HATPase_dom"/>
</dbReference>
<dbReference type="EMBL" id="AQGV01000012">
    <property type="protein sequence ID" value="MBE0368919.1"/>
    <property type="molecule type" value="Genomic_DNA"/>
</dbReference>
<dbReference type="InterPro" id="IPR036890">
    <property type="entry name" value="HATPase_C_sf"/>
</dbReference>
<keyword evidence="14" id="KW-0175">Coiled coil</keyword>
<evidence type="ECO:0000256" key="4">
    <source>
        <dbReference type="ARBA" id="ARBA00022475"/>
    </source>
</evidence>
<dbReference type="PANTHER" id="PTHR45528">
    <property type="entry name" value="SENSOR HISTIDINE KINASE CPXA"/>
    <property type="match status" value="1"/>
</dbReference>
<keyword evidence="10" id="KW-0067">ATP-binding</keyword>
<evidence type="ECO:0000256" key="10">
    <source>
        <dbReference type="ARBA" id="ARBA00022840"/>
    </source>
</evidence>
<keyword evidence="6" id="KW-0808">Transferase</keyword>
<dbReference type="PROSITE" id="PS50885">
    <property type="entry name" value="HAMP"/>
    <property type="match status" value="1"/>
</dbReference>
<dbReference type="SUPFAM" id="SSF55874">
    <property type="entry name" value="ATPase domain of HSP90 chaperone/DNA topoisomerase II/histidine kinase"/>
    <property type="match status" value="1"/>
</dbReference>
<keyword evidence="9 19" id="KW-0418">Kinase</keyword>
<evidence type="ECO:0000256" key="6">
    <source>
        <dbReference type="ARBA" id="ARBA00022679"/>
    </source>
</evidence>
<sequence>MKVTIRVKLLFMILIANSALVMAIYIANQLAFEKSFAQYVQSNARDKMQPVIVKMVTTYKAHNGFSWVKHRSPEMGEVIKLYRTANGKSAEPPHRGKGPPPRGSGHKKGAGPERGYKKGEQDVRHRPPKGDKRPERRPPHKGGANRLLFKGVDGQLLLGKADMGPAALWLPMYFGDDNIETAGQGELIGYLGIENGSVVTSRFDAIFSKQQEQQFMHIALLALLITVILAIPFSKYLVQPIIRLRRNARRLAGGDYAHKVQLDRQDELGLLARDMNKLADTLAKNQTARQQWIADISHELRTPIAVIRAELEGMIDGVIDTDEIQLSSLYEEIERLTNLVDDLHQLSLSDRGALTYNMLPCTLAGVLNRCIDKRNASLSLFDVKITCNEALTLHCDPQRMSQLFDNLLQNTIRYTDTSEKVKGRLTVNVTQNEKTTQVVWQDSSPSVERDQLPMLFDRLYRVDSARTRQTGGSGLGLAICTSIVEAHHGTIEADLSDLGGLAIIIEFTH</sequence>
<evidence type="ECO:0000313" key="19">
    <source>
        <dbReference type="EMBL" id="MBE0368919.1"/>
    </source>
</evidence>
<keyword evidence="11 16" id="KW-1133">Transmembrane helix</keyword>
<dbReference type="Gene3D" id="3.30.565.10">
    <property type="entry name" value="Histidine kinase-like ATPase, C-terminal domain"/>
    <property type="match status" value="1"/>
</dbReference>
<keyword evidence="12" id="KW-0902">Two-component regulatory system</keyword>
<evidence type="ECO:0000256" key="1">
    <source>
        <dbReference type="ARBA" id="ARBA00000085"/>
    </source>
</evidence>
<proteinExistence type="predicted"/>
<dbReference type="Gene3D" id="6.10.340.10">
    <property type="match status" value="1"/>
</dbReference>
<evidence type="ECO:0000259" key="17">
    <source>
        <dbReference type="PROSITE" id="PS50109"/>
    </source>
</evidence>
<feature type="compositionally biased region" description="Basic and acidic residues" evidence="15">
    <location>
        <begin position="110"/>
        <end position="137"/>
    </location>
</feature>
<evidence type="ECO:0000256" key="3">
    <source>
        <dbReference type="ARBA" id="ARBA00012438"/>
    </source>
</evidence>
<keyword evidence="5" id="KW-0597">Phosphoprotein</keyword>
<evidence type="ECO:0000256" key="2">
    <source>
        <dbReference type="ARBA" id="ARBA00004651"/>
    </source>
</evidence>
<dbReference type="SUPFAM" id="SSF47384">
    <property type="entry name" value="Homodimeric domain of signal transducing histidine kinase"/>
    <property type="match status" value="1"/>
</dbReference>
<evidence type="ECO:0000256" key="16">
    <source>
        <dbReference type="SAM" id="Phobius"/>
    </source>
</evidence>
<dbReference type="SMART" id="SM00388">
    <property type="entry name" value="HisKA"/>
    <property type="match status" value="1"/>
</dbReference>
<keyword evidence="13 16" id="KW-0472">Membrane</keyword>
<protein>
    <recommendedName>
        <fullName evidence="3">histidine kinase</fullName>
        <ecNumber evidence="3">2.7.13.3</ecNumber>
    </recommendedName>
</protein>
<organism evidence="19 20">
    <name type="scientific">Pseudoalteromonas aurantia 208</name>
    <dbReference type="NCBI Taxonomy" id="1314867"/>
    <lineage>
        <taxon>Bacteria</taxon>
        <taxon>Pseudomonadati</taxon>
        <taxon>Pseudomonadota</taxon>
        <taxon>Gammaproteobacteria</taxon>
        <taxon>Alteromonadales</taxon>
        <taxon>Pseudoalteromonadaceae</taxon>
        <taxon>Pseudoalteromonas</taxon>
    </lineage>
</organism>
<dbReference type="GO" id="GO:0016301">
    <property type="term" value="F:kinase activity"/>
    <property type="evidence" value="ECO:0007669"/>
    <property type="project" value="UniProtKB-KW"/>
</dbReference>
<dbReference type="RefSeq" id="WP_192508131.1">
    <property type="nucleotide sequence ID" value="NZ_AQGV01000012.1"/>
</dbReference>
<evidence type="ECO:0000256" key="15">
    <source>
        <dbReference type="SAM" id="MobiDB-lite"/>
    </source>
</evidence>
<reference evidence="19 20" key="1">
    <citation type="submission" date="2015-03" db="EMBL/GenBank/DDBJ databases">
        <title>Genome sequence of Pseudoalteromonas aurantia.</title>
        <authorList>
            <person name="Xie B.-B."/>
            <person name="Rong J.-C."/>
            <person name="Qin Q.-L."/>
            <person name="Zhang Y.-Z."/>
        </authorList>
    </citation>
    <scope>NUCLEOTIDE SEQUENCE [LARGE SCALE GENOMIC DNA]</scope>
    <source>
        <strain evidence="19 20">208</strain>
    </source>
</reference>
<evidence type="ECO:0000256" key="5">
    <source>
        <dbReference type="ARBA" id="ARBA00022553"/>
    </source>
</evidence>
<evidence type="ECO:0000256" key="8">
    <source>
        <dbReference type="ARBA" id="ARBA00022741"/>
    </source>
</evidence>
<evidence type="ECO:0000256" key="12">
    <source>
        <dbReference type="ARBA" id="ARBA00023012"/>
    </source>
</evidence>
<evidence type="ECO:0000256" key="9">
    <source>
        <dbReference type="ARBA" id="ARBA00022777"/>
    </source>
</evidence>
<accession>A0ABR9ED84</accession>
<dbReference type="InterPro" id="IPR036097">
    <property type="entry name" value="HisK_dim/P_sf"/>
</dbReference>
<dbReference type="InterPro" id="IPR050398">
    <property type="entry name" value="HssS/ArlS-like"/>
</dbReference>
<evidence type="ECO:0000256" key="14">
    <source>
        <dbReference type="SAM" id="Coils"/>
    </source>
</evidence>
<evidence type="ECO:0000256" key="13">
    <source>
        <dbReference type="ARBA" id="ARBA00023136"/>
    </source>
</evidence>
<keyword evidence="7 16" id="KW-0812">Transmembrane</keyword>
<dbReference type="CDD" id="cd06225">
    <property type="entry name" value="HAMP"/>
    <property type="match status" value="1"/>
</dbReference>
<feature type="coiled-coil region" evidence="14">
    <location>
        <begin position="319"/>
        <end position="346"/>
    </location>
</feature>
<dbReference type="InterPro" id="IPR003661">
    <property type="entry name" value="HisK_dim/P_dom"/>
</dbReference>
<dbReference type="Gene3D" id="1.10.287.130">
    <property type="match status" value="1"/>
</dbReference>
<keyword evidence="8" id="KW-0547">Nucleotide-binding</keyword>
<dbReference type="EC" id="2.7.13.3" evidence="3"/>
<comment type="caution">
    <text evidence="19">The sequence shown here is derived from an EMBL/GenBank/DDBJ whole genome shotgun (WGS) entry which is preliminary data.</text>
</comment>
<feature type="domain" description="Histidine kinase" evidence="17">
    <location>
        <begin position="295"/>
        <end position="509"/>
    </location>
</feature>
<dbReference type="InterPro" id="IPR004358">
    <property type="entry name" value="Sig_transdc_His_kin-like_C"/>
</dbReference>